<reference evidence="4" key="1">
    <citation type="journal article" date="2019" name="Int. J. Syst. Evol. Microbiol.">
        <title>The Global Catalogue of Microorganisms (GCM) 10K type strain sequencing project: providing services to taxonomists for standard genome sequencing and annotation.</title>
        <authorList>
            <consortium name="The Broad Institute Genomics Platform"/>
            <consortium name="The Broad Institute Genome Sequencing Center for Infectious Disease"/>
            <person name="Wu L."/>
            <person name="Ma J."/>
        </authorList>
    </citation>
    <scope>NUCLEOTIDE SEQUENCE [LARGE SCALE GENOMIC DNA]</scope>
    <source>
        <strain evidence="4">CGMCC 1.15341</strain>
    </source>
</reference>
<dbReference type="Pfam" id="PF03480">
    <property type="entry name" value="DctP"/>
    <property type="match status" value="1"/>
</dbReference>
<organism evidence="3 4">
    <name type="scientific">Marinobacterium zhoushanense</name>
    <dbReference type="NCBI Taxonomy" id="1679163"/>
    <lineage>
        <taxon>Bacteria</taxon>
        <taxon>Pseudomonadati</taxon>
        <taxon>Pseudomonadota</taxon>
        <taxon>Gammaproteobacteria</taxon>
        <taxon>Oceanospirillales</taxon>
        <taxon>Oceanospirillaceae</taxon>
        <taxon>Marinobacterium</taxon>
    </lineage>
</organism>
<comment type="caution">
    <text evidence="3">The sequence shown here is derived from an EMBL/GenBank/DDBJ whole genome shotgun (WGS) entry which is preliminary data.</text>
</comment>
<accession>A0ABQ1K062</accession>
<name>A0ABQ1K062_9GAMM</name>
<dbReference type="RefSeq" id="WP_188745725.1">
    <property type="nucleotide sequence ID" value="NZ_BMIJ01000001.1"/>
</dbReference>
<evidence type="ECO:0000256" key="2">
    <source>
        <dbReference type="SAM" id="SignalP"/>
    </source>
</evidence>
<sequence>MNLKKLLVTSSLMLSLGSLPTLAATEMRVATWLPPTHPQNTDVLPTWGKWIEEATEGRVTLKLEYNMGHPKDMFSLVEDGVVDASWTFHGYVPGRFRLTQIVEQPGLGADAEAASVAYWRVYEKYFSDANEHEGLELMGLFTHAPGQIQTAKPISSLADLKGMKIRLGGGIQSELGARMEVTPVNAPASKVYEMMQQGVIDGTFLPVCEQKTLRLSEVAPNLTLLPGGMYLGSFAIFANPDFLDSLDPKDKQAILKVSGEKLSQMAGQVWDQCGIDALAASREAGVNVVEVGNNDAMAKQFDTLTKGLDEVWVQSVADRSDDAEAALKELRDIARSYKPGSVAAN</sequence>
<evidence type="ECO:0000313" key="3">
    <source>
        <dbReference type="EMBL" id="GGB83998.1"/>
    </source>
</evidence>
<proteinExistence type="predicted"/>
<keyword evidence="4" id="KW-1185">Reference proteome</keyword>
<protein>
    <submittedName>
        <fullName evidence="3">ABC transporter substrate-binding protein</fullName>
    </submittedName>
</protein>
<dbReference type="PANTHER" id="PTHR33376:SF15">
    <property type="entry name" value="BLL6794 PROTEIN"/>
    <property type="match status" value="1"/>
</dbReference>
<dbReference type="NCBIfam" id="NF037995">
    <property type="entry name" value="TRAP_S1"/>
    <property type="match status" value="1"/>
</dbReference>
<feature type="signal peptide" evidence="2">
    <location>
        <begin position="1"/>
        <end position="23"/>
    </location>
</feature>
<dbReference type="Gene3D" id="3.40.190.170">
    <property type="entry name" value="Bacterial extracellular solute-binding protein, family 7"/>
    <property type="match status" value="1"/>
</dbReference>
<keyword evidence="1 2" id="KW-0732">Signal</keyword>
<dbReference type="PANTHER" id="PTHR33376">
    <property type="match status" value="1"/>
</dbReference>
<gene>
    <name evidence="3" type="ORF">GCM10011352_07310</name>
</gene>
<dbReference type="EMBL" id="BMIJ01000001">
    <property type="protein sequence ID" value="GGB83998.1"/>
    <property type="molecule type" value="Genomic_DNA"/>
</dbReference>
<dbReference type="Proteomes" id="UP000629025">
    <property type="component" value="Unassembled WGS sequence"/>
</dbReference>
<dbReference type="InterPro" id="IPR018389">
    <property type="entry name" value="DctP_fam"/>
</dbReference>
<feature type="chain" id="PRO_5046069751" evidence="2">
    <location>
        <begin position="24"/>
        <end position="345"/>
    </location>
</feature>
<evidence type="ECO:0000313" key="4">
    <source>
        <dbReference type="Proteomes" id="UP000629025"/>
    </source>
</evidence>
<evidence type="ECO:0000256" key="1">
    <source>
        <dbReference type="ARBA" id="ARBA00022729"/>
    </source>
</evidence>
<dbReference type="CDD" id="cd13665">
    <property type="entry name" value="PBP2_TRAP_Dctp3_4"/>
    <property type="match status" value="1"/>
</dbReference>
<dbReference type="SUPFAM" id="SSF53850">
    <property type="entry name" value="Periplasmic binding protein-like II"/>
    <property type="match status" value="1"/>
</dbReference>
<dbReference type="InterPro" id="IPR038404">
    <property type="entry name" value="TRAP_DctP_sf"/>
</dbReference>